<accession>A0A8S9YHW7</accession>
<dbReference type="Proteomes" id="UP000822476">
    <property type="component" value="Unassembled WGS sequence"/>
</dbReference>
<protein>
    <submittedName>
        <fullName evidence="1">Uncharacterized protein</fullName>
    </submittedName>
</protein>
<dbReference type="PANTHER" id="PTHR33053:SF9">
    <property type="entry name" value="AGAP000105-PA"/>
    <property type="match status" value="1"/>
</dbReference>
<organism evidence="1 2">
    <name type="scientific">Paragonimus skrjabini miyazakii</name>
    <dbReference type="NCBI Taxonomy" id="59628"/>
    <lineage>
        <taxon>Eukaryota</taxon>
        <taxon>Metazoa</taxon>
        <taxon>Spiralia</taxon>
        <taxon>Lophotrochozoa</taxon>
        <taxon>Platyhelminthes</taxon>
        <taxon>Trematoda</taxon>
        <taxon>Digenea</taxon>
        <taxon>Plagiorchiida</taxon>
        <taxon>Troglotremata</taxon>
        <taxon>Troglotrematidae</taxon>
        <taxon>Paragonimus</taxon>
    </lineage>
</organism>
<dbReference type="PANTHER" id="PTHR33053">
    <property type="entry name" value="PROTEIN, PUTATIVE-RELATED"/>
    <property type="match status" value="1"/>
</dbReference>
<dbReference type="OrthoDB" id="10036512at2759"/>
<gene>
    <name evidence="1" type="ORF">EG68_11459</name>
</gene>
<name>A0A8S9YHW7_9TREM</name>
<keyword evidence="2" id="KW-1185">Reference proteome</keyword>
<proteinExistence type="predicted"/>
<sequence>MNEGVNKDLAMITESSKSDDLRKAFLQLGAPLSWQSVIPDVVRTYHPEIPKGPRTTVDTPRLRRQKCIVDGVYIHFGLKLDLHRQLRSSVLTTVVIQLNIDGCSLFKRSNTQLWPVLGRCVNVHSQEPFIIDIFCEPTKPSDVSAYLCYTVDDSTGSLTNGLLNTNYSVPVIIKLSCVICGAPARESVKQTIINAGYHGCDECVQVGNGIHNKLVFSPQAASPLCDSGFHRRMDRNHHVGDQST</sequence>
<evidence type="ECO:0000313" key="2">
    <source>
        <dbReference type="Proteomes" id="UP000822476"/>
    </source>
</evidence>
<dbReference type="AlphaFoldDB" id="A0A8S9YHW7"/>
<dbReference type="EMBL" id="JTDE01007916">
    <property type="protein sequence ID" value="KAF7236165.1"/>
    <property type="molecule type" value="Genomic_DNA"/>
</dbReference>
<evidence type="ECO:0000313" key="1">
    <source>
        <dbReference type="EMBL" id="KAF7236165.1"/>
    </source>
</evidence>
<comment type="caution">
    <text evidence="1">The sequence shown here is derived from an EMBL/GenBank/DDBJ whole genome shotgun (WGS) entry which is preliminary data.</text>
</comment>
<reference evidence="1" key="1">
    <citation type="submission" date="2019-07" db="EMBL/GenBank/DDBJ databases">
        <title>Annotation for the trematode Paragonimus miyazaki's.</title>
        <authorList>
            <person name="Choi Y.-J."/>
        </authorList>
    </citation>
    <scope>NUCLEOTIDE SEQUENCE</scope>
    <source>
        <strain evidence="1">Japan</strain>
    </source>
</reference>